<evidence type="ECO:0000313" key="2">
    <source>
        <dbReference type="Proteomes" id="UP000807769"/>
    </source>
</evidence>
<dbReference type="RefSeq" id="XP_041186796.1">
    <property type="nucleotide sequence ID" value="XM_041331838.1"/>
</dbReference>
<dbReference type="Proteomes" id="UP000807769">
    <property type="component" value="Unassembled WGS sequence"/>
</dbReference>
<accession>A0A9P7J5R9</accession>
<dbReference type="OrthoDB" id="2418900at2759"/>
<dbReference type="GeneID" id="64625855"/>
<dbReference type="Pfam" id="PF18759">
    <property type="entry name" value="Plavaka"/>
    <property type="match status" value="1"/>
</dbReference>
<sequence length="229" mass="25659">ESLLTGPCWKSQAIHTSHATKSAVILYWWDPIECISSLFNHPLFHNHIDFTSCKVCTMVQKWSRVYTEWMTADHAWEMQSALPHGATLLGTILSLDKTCITALTGDCVAHPLLLSITNIHMNTWLKSSLNTFVLTVLLPVPKFIHKEKCMKGLLQDQLVHQCLDVVLELLKVATQEGIMLSDPTGRSCYCFTPLASYITDTPEAIMLACVGRKMSPVTMAIYKQFGDAF</sequence>
<comment type="caution">
    <text evidence="1">The sequence shown here is derived from an EMBL/GenBank/DDBJ whole genome shotgun (WGS) entry which is preliminary data.</text>
</comment>
<evidence type="ECO:0000313" key="1">
    <source>
        <dbReference type="EMBL" id="KAG1804172.1"/>
    </source>
</evidence>
<protein>
    <submittedName>
        <fullName evidence="1">Uncharacterized protein</fullName>
    </submittedName>
</protein>
<feature type="non-terminal residue" evidence="1">
    <location>
        <position position="229"/>
    </location>
</feature>
<organism evidence="1 2">
    <name type="scientific">Suillus subaureus</name>
    <dbReference type="NCBI Taxonomy" id="48587"/>
    <lineage>
        <taxon>Eukaryota</taxon>
        <taxon>Fungi</taxon>
        <taxon>Dikarya</taxon>
        <taxon>Basidiomycota</taxon>
        <taxon>Agaricomycotina</taxon>
        <taxon>Agaricomycetes</taxon>
        <taxon>Agaricomycetidae</taxon>
        <taxon>Boletales</taxon>
        <taxon>Suillineae</taxon>
        <taxon>Suillaceae</taxon>
        <taxon>Suillus</taxon>
    </lineage>
</organism>
<name>A0A9P7J5R9_9AGAM</name>
<gene>
    <name evidence="1" type="ORF">BJ212DRAFT_1284650</name>
</gene>
<proteinExistence type="predicted"/>
<reference evidence="1" key="1">
    <citation type="journal article" date="2020" name="New Phytol.">
        <title>Comparative genomics reveals dynamic genome evolution in host specialist ectomycorrhizal fungi.</title>
        <authorList>
            <person name="Lofgren L.A."/>
            <person name="Nguyen N.H."/>
            <person name="Vilgalys R."/>
            <person name="Ruytinx J."/>
            <person name="Liao H.L."/>
            <person name="Branco S."/>
            <person name="Kuo A."/>
            <person name="LaButti K."/>
            <person name="Lipzen A."/>
            <person name="Andreopoulos W."/>
            <person name="Pangilinan J."/>
            <person name="Riley R."/>
            <person name="Hundley H."/>
            <person name="Na H."/>
            <person name="Barry K."/>
            <person name="Grigoriev I.V."/>
            <person name="Stajich J.E."/>
            <person name="Kennedy P.G."/>
        </authorList>
    </citation>
    <scope>NUCLEOTIDE SEQUENCE</scope>
    <source>
        <strain evidence="1">MN1</strain>
    </source>
</reference>
<keyword evidence="2" id="KW-1185">Reference proteome</keyword>
<dbReference type="InterPro" id="IPR041078">
    <property type="entry name" value="Plavaka"/>
</dbReference>
<dbReference type="AlphaFoldDB" id="A0A9P7J5R9"/>
<dbReference type="EMBL" id="JABBWG010000061">
    <property type="protein sequence ID" value="KAG1804172.1"/>
    <property type="molecule type" value="Genomic_DNA"/>
</dbReference>